<comment type="similarity">
    <text evidence="1">Belongs to the proteasome subunit S2 family.</text>
</comment>
<dbReference type="InterPro" id="IPR011989">
    <property type="entry name" value="ARM-like"/>
</dbReference>
<dbReference type="Proteomes" id="UP000649617">
    <property type="component" value="Unassembled WGS sequence"/>
</dbReference>
<dbReference type="GO" id="GO:0005634">
    <property type="term" value="C:nucleus"/>
    <property type="evidence" value="ECO:0007669"/>
    <property type="project" value="TreeGrafter"/>
</dbReference>
<evidence type="ECO:0000259" key="5">
    <source>
        <dbReference type="Pfam" id="PF17781"/>
    </source>
</evidence>
<sequence length="887" mass="97491">MVNEKDEKDAVAISVPSKGGEPTEAKKDGNKKKSLKEKEEELSEEDRQKKEELELLVQRAQDSDQGVAKMAMEAMVKELKESTSSMTSVPKPLKFLRPHYSTLTEHYAKMPANDLKRFFADVLSILSTTMQKEGSRQALKYRLEGTKEGLTSWGHEYIRNIAGEIGEEFKERTEKTADVSDLLSLVEEIVPFNMQHNAEVDAVDLLCEVDQVQTIEKLCEEPSFGRVCLYLQGLANFAATQADKVMYLQVCMNLYLKYKEYFGALRIALKLNDAKAVAGVFGACEDRLVQKQLAFMISRRKFNHDFEEDDELKEIASGESLSKHFISLAKELDVLEPKLPEQIYKSHLEEKRSTAVLDSAKQNLASSFVNAFVNAGFCKDELMTIADSKWVYKNKDQGMMSTVGSLGALLLWGIDEGLTQIDKYQWSSDVNLKAGALLAFGLVTCGVKNECDPAWALLGEQLEAEDAQLRLAAVVGLGYAYAGSCREDLLENLTPMIVDTACSIECSAMAAVSLGLVFVSSCNDEVAQAILQTLIERQAVENALSGTWPHFFAVGLGLLYLGQQDAAEATLSALDAITHPVGKYAKLTVEGFAFAYSGDVLHVQKMLQACTDHLEEAEAFHQATAVLGIALIAFGEEIGAEMACRSIDHILQYGELTLRRAVPIALAILHLSNPKVLVIDTLAKLSHDADQDVATGAIMSMGLIGAGTNNARLAGLLRQLAAYYAKDPNALFMVRIAQGLLYMGKGLLTINPLFSDRYLVDPVAFGSLAVLAHSVLHLKNTILGKSHYLLYNVVPAMRPRWLITVDEDMNELKVAVRVGQAVDVTGMAGRPKQITGFQTRTTPVLLNFQDRAELATEEYLPVTPGTILEDFVILKKNPNYKPATGAA</sequence>
<evidence type="ECO:0000256" key="2">
    <source>
        <dbReference type="ARBA" id="ARBA00022737"/>
    </source>
</evidence>
<dbReference type="InterPro" id="IPR016643">
    <property type="entry name" value="26S_Psome_Rpn1"/>
</dbReference>
<comment type="caution">
    <text evidence="7">The sequence shown here is derived from an EMBL/GenBank/DDBJ whole genome shotgun (WGS) entry which is preliminary data.</text>
</comment>
<dbReference type="InterPro" id="IPR040892">
    <property type="entry name" value="RPN1_N"/>
</dbReference>
<dbReference type="PIRSF" id="PIRSF015965">
    <property type="entry name" value="26S_Psome_Rpn1"/>
    <property type="match status" value="1"/>
</dbReference>
<evidence type="ECO:0000256" key="4">
    <source>
        <dbReference type="SAM" id="MobiDB-lite"/>
    </source>
</evidence>
<dbReference type="AlphaFoldDB" id="A0A812V3P1"/>
<feature type="domain" description="RPN1 N-terminal" evidence="5">
    <location>
        <begin position="53"/>
        <end position="349"/>
    </location>
</feature>
<dbReference type="Pfam" id="PF18051">
    <property type="entry name" value="RPN1_C"/>
    <property type="match status" value="1"/>
</dbReference>
<dbReference type="PANTHER" id="PTHR10943">
    <property type="entry name" value="26S PROTEASOME NON-ATPASE REGULATORY SUBUNIT"/>
    <property type="match status" value="1"/>
</dbReference>
<gene>
    <name evidence="7" type="primary">PSMD2</name>
    <name evidence="7" type="ORF">SPIL2461_LOCUS16135</name>
</gene>
<dbReference type="EMBL" id="CAJNIZ010041225">
    <property type="protein sequence ID" value="CAE7612398.1"/>
    <property type="molecule type" value="Genomic_DNA"/>
</dbReference>
<feature type="domain" description="26S proteasome non-ATPase regulatory subunit RPN1 C-terminal" evidence="6">
    <location>
        <begin position="826"/>
        <end position="880"/>
    </location>
</feature>
<dbReference type="InterPro" id="IPR002015">
    <property type="entry name" value="Proteasome/cyclosome_rpt"/>
</dbReference>
<dbReference type="Pfam" id="PF17781">
    <property type="entry name" value="RPN1_RPN2_N"/>
    <property type="match status" value="1"/>
</dbReference>
<dbReference type="SUPFAM" id="SSF48371">
    <property type="entry name" value="ARM repeat"/>
    <property type="match status" value="1"/>
</dbReference>
<evidence type="ECO:0000313" key="7">
    <source>
        <dbReference type="EMBL" id="CAE7612398.1"/>
    </source>
</evidence>
<dbReference type="PANTHER" id="PTHR10943:SF1">
    <property type="entry name" value="26S PROTEASOME NON-ATPASE REGULATORY SUBUNIT 2"/>
    <property type="match status" value="1"/>
</dbReference>
<dbReference type="InterPro" id="IPR041433">
    <property type="entry name" value="RPN1_C"/>
</dbReference>
<evidence type="ECO:0000259" key="6">
    <source>
        <dbReference type="Pfam" id="PF18051"/>
    </source>
</evidence>
<reference evidence="7" key="1">
    <citation type="submission" date="2021-02" db="EMBL/GenBank/DDBJ databases">
        <authorList>
            <person name="Dougan E. K."/>
            <person name="Rhodes N."/>
            <person name="Thang M."/>
            <person name="Chan C."/>
        </authorList>
    </citation>
    <scope>NUCLEOTIDE SEQUENCE</scope>
</reference>
<evidence type="ECO:0000313" key="8">
    <source>
        <dbReference type="Proteomes" id="UP000649617"/>
    </source>
</evidence>
<dbReference type="Gene3D" id="1.25.10.10">
    <property type="entry name" value="Leucine-rich Repeat Variant"/>
    <property type="match status" value="1"/>
</dbReference>
<keyword evidence="8" id="KW-1185">Reference proteome</keyword>
<proteinExistence type="inferred from homology"/>
<keyword evidence="3" id="KW-0647">Proteasome</keyword>
<dbReference type="GO" id="GO:0030234">
    <property type="term" value="F:enzyme regulator activity"/>
    <property type="evidence" value="ECO:0007669"/>
    <property type="project" value="InterPro"/>
</dbReference>
<dbReference type="GO" id="GO:0034515">
    <property type="term" value="C:proteasome storage granule"/>
    <property type="evidence" value="ECO:0007669"/>
    <property type="project" value="TreeGrafter"/>
</dbReference>
<organism evidence="7 8">
    <name type="scientific">Symbiodinium pilosum</name>
    <name type="common">Dinoflagellate</name>
    <dbReference type="NCBI Taxonomy" id="2952"/>
    <lineage>
        <taxon>Eukaryota</taxon>
        <taxon>Sar</taxon>
        <taxon>Alveolata</taxon>
        <taxon>Dinophyceae</taxon>
        <taxon>Suessiales</taxon>
        <taxon>Symbiodiniaceae</taxon>
        <taxon>Symbiodinium</taxon>
    </lineage>
</organism>
<protein>
    <submittedName>
        <fullName evidence="7">PSMD2 protein</fullName>
    </submittedName>
</protein>
<keyword evidence="2" id="KW-0677">Repeat</keyword>
<feature type="compositionally biased region" description="Basic and acidic residues" evidence="4">
    <location>
        <begin position="1"/>
        <end position="10"/>
    </location>
</feature>
<feature type="region of interest" description="Disordered" evidence="4">
    <location>
        <begin position="1"/>
        <end position="50"/>
    </location>
</feature>
<dbReference type="GO" id="GO:0008540">
    <property type="term" value="C:proteasome regulatory particle, base subcomplex"/>
    <property type="evidence" value="ECO:0007669"/>
    <property type="project" value="TreeGrafter"/>
</dbReference>
<dbReference type="OrthoDB" id="10252509at2759"/>
<dbReference type="GO" id="GO:0043161">
    <property type="term" value="P:proteasome-mediated ubiquitin-dependent protein catabolic process"/>
    <property type="evidence" value="ECO:0007669"/>
    <property type="project" value="TreeGrafter"/>
</dbReference>
<dbReference type="Pfam" id="PF01851">
    <property type="entry name" value="PC_rep"/>
    <property type="match status" value="2"/>
</dbReference>
<evidence type="ECO:0000256" key="3">
    <source>
        <dbReference type="ARBA" id="ARBA00022942"/>
    </source>
</evidence>
<accession>A0A812V3P1</accession>
<dbReference type="InterPro" id="IPR016024">
    <property type="entry name" value="ARM-type_fold"/>
</dbReference>
<name>A0A812V3P1_SYMPI</name>
<evidence type="ECO:0000256" key="1">
    <source>
        <dbReference type="ARBA" id="ARBA00005460"/>
    </source>
</evidence>
<dbReference type="GO" id="GO:0042176">
    <property type="term" value="P:regulation of protein catabolic process"/>
    <property type="evidence" value="ECO:0007669"/>
    <property type="project" value="InterPro"/>
</dbReference>